<dbReference type="RefSeq" id="WP_309308717.1">
    <property type="nucleotide sequence ID" value="NZ_CP133594.1"/>
</dbReference>
<dbReference type="Proteomes" id="UP001183006">
    <property type="component" value="Chromosome"/>
</dbReference>
<keyword evidence="2" id="KW-1185">Reference proteome</keyword>
<dbReference type="EMBL" id="CP133594">
    <property type="protein sequence ID" value="WMW22624.1"/>
    <property type="molecule type" value="Genomic_DNA"/>
</dbReference>
<sequence length="154" mass="17130">MQKKMIVFLVLLVLSLAVSGCSDKETSTVTIEDEDGQEYEVTYTEGTDDENCPVGSVWTTTNPNTGEVVSMEIVGKEVINGIEMCQAVYETDTADENGIVKVEYLWSNENEETFMWTAYDEDGNMVSEMKAMDGKITMSDSEGVVMEMEIPDDE</sequence>
<organism evidence="1 2">
    <name type="scientific">Methanolobus mangrovi</name>
    <dbReference type="NCBI Taxonomy" id="3072977"/>
    <lineage>
        <taxon>Archaea</taxon>
        <taxon>Methanobacteriati</taxon>
        <taxon>Methanobacteriota</taxon>
        <taxon>Stenosarchaea group</taxon>
        <taxon>Methanomicrobia</taxon>
        <taxon>Methanosarcinales</taxon>
        <taxon>Methanosarcinaceae</taxon>
        <taxon>Methanolobus</taxon>
    </lineage>
</organism>
<dbReference type="AlphaFoldDB" id="A0AA51YJY1"/>
<evidence type="ECO:0000313" key="1">
    <source>
        <dbReference type="EMBL" id="WMW22624.1"/>
    </source>
</evidence>
<reference evidence="1" key="1">
    <citation type="submission" date="2023-08" db="EMBL/GenBank/DDBJ databases">
        <title>Methanolobus mangrovi sp. nov. and Methanolobus sediminis sp. nov, two novel methylotrophic methanogens isolated from mangrove sediments in China.</title>
        <authorList>
            <person name="Zhou J."/>
        </authorList>
    </citation>
    <scope>NUCLEOTIDE SEQUENCE</scope>
    <source>
        <strain evidence="1">FTZ2</strain>
    </source>
</reference>
<dbReference type="GeneID" id="84228888"/>
<name>A0AA51YJY1_9EURY</name>
<dbReference type="PROSITE" id="PS51257">
    <property type="entry name" value="PROKAR_LIPOPROTEIN"/>
    <property type="match status" value="1"/>
</dbReference>
<proteinExistence type="predicted"/>
<accession>A0AA51YJY1</accession>
<protein>
    <submittedName>
        <fullName evidence="1">Membrane-binding protein</fullName>
    </submittedName>
</protein>
<evidence type="ECO:0000313" key="2">
    <source>
        <dbReference type="Proteomes" id="UP001183006"/>
    </source>
</evidence>
<dbReference type="KEGG" id="mmav:RE476_02065"/>
<gene>
    <name evidence="1" type="ORF">RE476_02065</name>
</gene>